<comment type="caution">
    <text evidence="2">The sequence shown here is derived from an EMBL/GenBank/DDBJ whole genome shotgun (WGS) entry which is preliminary data.</text>
</comment>
<dbReference type="Proteomes" id="UP000252254">
    <property type="component" value="Unassembled WGS sequence"/>
</dbReference>
<keyword evidence="3" id="KW-1185">Reference proteome</keyword>
<evidence type="ECO:0000313" key="3">
    <source>
        <dbReference type="Proteomes" id="UP000252254"/>
    </source>
</evidence>
<dbReference type="AlphaFoldDB" id="A0A366EEN5"/>
<reference evidence="2 3" key="1">
    <citation type="submission" date="2018-06" db="EMBL/GenBank/DDBJ databases">
        <title>Genomic Encyclopedia of Type Strains, Phase IV (KMG-IV): sequencing the most valuable type-strain genomes for metagenomic binning, comparative biology and taxonomic classification.</title>
        <authorList>
            <person name="Goeker M."/>
        </authorList>
    </citation>
    <scope>NUCLEOTIDE SEQUENCE [LARGE SCALE GENOMIC DNA]</scope>
    <source>
        <strain evidence="2 3">DSM 15140</strain>
    </source>
</reference>
<dbReference type="STRING" id="200904.GCA_900168775_00805"/>
<dbReference type="EMBL" id="QNRI01000002">
    <property type="protein sequence ID" value="RBP00778.1"/>
    <property type="molecule type" value="Genomic_DNA"/>
</dbReference>
<dbReference type="InterPro" id="IPR025641">
    <property type="entry name" value="DUF4340"/>
</dbReference>
<gene>
    <name evidence="2" type="ORF">DES48_102546</name>
</gene>
<sequence>MKAATVKLITNDHEIDEMTIQTSQSFTLKKEQQKWMTSDSEFAVDQEVITTALQAITALEGKPIDVEKKDVGLDFPKIMLKLKSLGKEALELTIGDLTKDKTKYYVEDRTNQAIYLVERSLMETFPYNPQSYLENAILSLAADRIEQININNGTETIELTAKPPFTEEETKASVTGWFIHAPYQGYYQTAYTKMSAILYGIDQLQMTALIEKNPTDLEKYGLADTDFTIAFKAGNKTETIKIGNPAAEGNYYAKLADKPSVFTINTELLNLFSYPAKQMHDGYIKMLALDTLNQLVVKTTDETFTVDISHRRNNEGEMTSKFVMNDNAINDKTFREAYQRVAGLKAAGLIKEPVKGEPKITIQYDVQVAGHQEKQVKIELFAYNDAHYAIYVDGVGDFVVRKDELDQMITALRALK</sequence>
<name>A0A366EEN5_9BACI</name>
<feature type="domain" description="DUF4340" evidence="1">
    <location>
        <begin position="193"/>
        <end position="351"/>
    </location>
</feature>
<evidence type="ECO:0000313" key="2">
    <source>
        <dbReference type="EMBL" id="RBP00778.1"/>
    </source>
</evidence>
<accession>A0A366EEN5</accession>
<organism evidence="2 3">
    <name type="scientific">Paraliobacillus ryukyuensis</name>
    <dbReference type="NCBI Taxonomy" id="200904"/>
    <lineage>
        <taxon>Bacteria</taxon>
        <taxon>Bacillati</taxon>
        <taxon>Bacillota</taxon>
        <taxon>Bacilli</taxon>
        <taxon>Bacillales</taxon>
        <taxon>Bacillaceae</taxon>
        <taxon>Paraliobacillus</taxon>
    </lineage>
</organism>
<proteinExistence type="predicted"/>
<evidence type="ECO:0000259" key="1">
    <source>
        <dbReference type="Pfam" id="PF14238"/>
    </source>
</evidence>
<protein>
    <submittedName>
        <fullName evidence="2">Uncharacterized protein DUF4340</fullName>
    </submittedName>
</protein>
<dbReference type="Pfam" id="PF14238">
    <property type="entry name" value="DUF4340"/>
    <property type="match status" value="2"/>
</dbReference>
<feature type="domain" description="DUF4340" evidence="1">
    <location>
        <begin position="35"/>
        <end position="165"/>
    </location>
</feature>